<evidence type="ECO:0000256" key="1">
    <source>
        <dbReference type="ARBA" id="ARBA00004141"/>
    </source>
</evidence>
<organism evidence="7 8">
    <name type="scientific">Amycolatopsis australiensis</name>
    <dbReference type="NCBI Taxonomy" id="546364"/>
    <lineage>
        <taxon>Bacteria</taxon>
        <taxon>Bacillati</taxon>
        <taxon>Actinomycetota</taxon>
        <taxon>Actinomycetes</taxon>
        <taxon>Pseudonocardiales</taxon>
        <taxon>Pseudonocardiaceae</taxon>
        <taxon>Amycolatopsis</taxon>
    </lineage>
</organism>
<evidence type="ECO:0000256" key="2">
    <source>
        <dbReference type="ARBA" id="ARBA00022692"/>
    </source>
</evidence>
<feature type="transmembrane region" description="Helical" evidence="6">
    <location>
        <begin position="396"/>
        <end position="418"/>
    </location>
</feature>
<evidence type="ECO:0000256" key="6">
    <source>
        <dbReference type="SAM" id="Phobius"/>
    </source>
</evidence>
<dbReference type="InterPro" id="IPR002293">
    <property type="entry name" value="AA/rel_permease1"/>
</dbReference>
<evidence type="ECO:0000313" key="8">
    <source>
        <dbReference type="Proteomes" id="UP000182740"/>
    </source>
</evidence>
<keyword evidence="8" id="KW-1185">Reference proteome</keyword>
<dbReference type="STRING" id="546364.SAMN04489730_7216"/>
<keyword evidence="4 6" id="KW-0472">Membrane</keyword>
<name>A0A1K1SYM3_9PSEU</name>
<feature type="transmembrane region" description="Helical" evidence="6">
    <location>
        <begin position="105"/>
        <end position="128"/>
    </location>
</feature>
<accession>A0A1K1SYM3</accession>
<feature type="transmembrane region" description="Helical" evidence="6">
    <location>
        <begin position="260"/>
        <end position="281"/>
    </location>
</feature>
<feature type="transmembrane region" description="Helical" evidence="6">
    <location>
        <begin position="148"/>
        <end position="166"/>
    </location>
</feature>
<dbReference type="OrthoDB" id="9759676at2"/>
<sequence>MSKFPTVLKRLVLGRPFRSDRLSHTLLPKRIALPIFASDALSSVAYAPEEIFLTLSVAGLSAYALAPWIGITVAVVMLVVVASYRQNVHAYPSGGGDYEVATTNLGGKFGLTVASALLVDYVLTVAVSTSSGVANIGSAVPWVAQHKVLASIVIVVVLTSLNLRGIRESGKAFAIPTYGFIVGVLVMVAWGLIQAATGTEMRAESAGFTLNAEGTFAGAAYAFLVLRAFSSGAAALTGVEAISNGVPAFQKPKSKNAATTLLLMGVLAVTMLIGIIALAIITKVTFAEDPDRQLVGAPPGYEQKTILAQIAHAVFADFPPAFYYVSFSTGIILLLAANTAFNGFPVLGSILAQDRYLPRQLHTRGDRLAFSNGILFLAAFALVLIIAFDAEVTRLIQLYIVGVFVSFTVSQAGMIRHWNRLLAKETDPAARRRMRRSQTVNAIGLTCTGTVLVIVLITKFLLGAWIAIAAMVAIFALMTAIRKHYDRVADELKELGDTPTVLPSRNHAIVLVSKLHRPTLRALAYAKAMRPDVLEAVTVNVDDADTRKLTAEWDAHNFKVPLKVVESPYREITKPVLDYVKRVRGDNPRNVVTVFIPEYVVGHWWEQVLHNQSALRLKGRLLFQSGVIVASVPWQLESSAKAAARVRNERPAAGDVRRGFSPNGKPEVRAAKPKEPAE</sequence>
<dbReference type="EMBL" id="FPJG01000006">
    <property type="protein sequence ID" value="SFW89348.1"/>
    <property type="molecule type" value="Genomic_DNA"/>
</dbReference>
<keyword evidence="2 6" id="KW-0812">Transmembrane</keyword>
<feature type="transmembrane region" description="Helical" evidence="6">
    <location>
        <begin position="439"/>
        <end position="457"/>
    </location>
</feature>
<evidence type="ECO:0000256" key="3">
    <source>
        <dbReference type="ARBA" id="ARBA00022989"/>
    </source>
</evidence>
<dbReference type="PANTHER" id="PTHR47704:SF1">
    <property type="entry name" value="POTASSIUM TRANSPORTER KIMA"/>
    <property type="match status" value="1"/>
</dbReference>
<dbReference type="Proteomes" id="UP000182740">
    <property type="component" value="Unassembled WGS sequence"/>
</dbReference>
<dbReference type="Pfam" id="PF13520">
    <property type="entry name" value="AA_permease_2"/>
    <property type="match status" value="1"/>
</dbReference>
<dbReference type="InterPro" id="IPR053153">
    <property type="entry name" value="APC_K+_Transporter"/>
</dbReference>
<feature type="compositionally biased region" description="Basic and acidic residues" evidence="5">
    <location>
        <begin position="647"/>
        <end position="658"/>
    </location>
</feature>
<feature type="transmembrane region" description="Helical" evidence="6">
    <location>
        <begin position="463"/>
        <end position="481"/>
    </location>
</feature>
<proteinExistence type="predicted"/>
<gene>
    <name evidence="7" type="ORF">SAMN04489730_7216</name>
</gene>
<feature type="transmembrane region" description="Helical" evidence="6">
    <location>
        <begin position="60"/>
        <end position="84"/>
    </location>
</feature>
<feature type="region of interest" description="Disordered" evidence="5">
    <location>
        <begin position="647"/>
        <end position="678"/>
    </location>
</feature>
<protein>
    <submittedName>
        <fullName evidence="7">Amino acid transporter</fullName>
    </submittedName>
</protein>
<evidence type="ECO:0000256" key="4">
    <source>
        <dbReference type="ARBA" id="ARBA00023136"/>
    </source>
</evidence>
<feature type="compositionally biased region" description="Basic and acidic residues" evidence="5">
    <location>
        <begin position="666"/>
        <end position="678"/>
    </location>
</feature>
<feature type="transmembrane region" description="Helical" evidence="6">
    <location>
        <begin position="178"/>
        <end position="196"/>
    </location>
</feature>
<feature type="transmembrane region" description="Helical" evidence="6">
    <location>
        <begin position="216"/>
        <end position="239"/>
    </location>
</feature>
<dbReference type="GO" id="GO:0016020">
    <property type="term" value="C:membrane"/>
    <property type="evidence" value="ECO:0007669"/>
    <property type="project" value="UniProtKB-SubCell"/>
</dbReference>
<evidence type="ECO:0000256" key="5">
    <source>
        <dbReference type="SAM" id="MobiDB-lite"/>
    </source>
</evidence>
<dbReference type="AlphaFoldDB" id="A0A1K1SYM3"/>
<dbReference type="Gene3D" id="1.20.1740.10">
    <property type="entry name" value="Amino acid/polyamine transporter I"/>
    <property type="match status" value="1"/>
</dbReference>
<dbReference type="GO" id="GO:0022857">
    <property type="term" value="F:transmembrane transporter activity"/>
    <property type="evidence" value="ECO:0007669"/>
    <property type="project" value="InterPro"/>
</dbReference>
<feature type="transmembrane region" description="Helical" evidence="6">
    <location>
        <begin position="368"/>
        <end position="390"/>
    </location>
</feature>
<reference evidence="8" key="1">
    <citation type="submission" date="2016-11" db="EMBL/GenBank/DDBJ databases">
        <authorList>
            <person name="Varghese N."/>
            <person name="Submissions S."/>
        </authorList>
    </citation>
    <scope>NUCLEOTIDE SEQUENCE [LARGE SCALE GENOMIC DNA]</scope>
    <source>
        <strain evidence="8">DSM 44671</strain>
    </source>
</reference>
<dbReference type="PANTHER" id="PTHR47704">
    <property type="entry name" value="POTASSIUM TRANSPORTER KIMA"/>
    <property type="match status" value="1"/>
</dbReference>
<keyword evidence="3 6" id="KW-1133">Transmembrane helix</keyword>
<comment type="subcellular location">
    <subcellularLocation>
        <location evidence="1">Membrane</location>
        <topology evidence="1">Multi-pass membrane protein</topology>
    </subcellularLocation>
</comment>
<dbReference type="RefSeq" id="WP_072480401.1">
    <property type="nucleotide sequence ID" value="NZ_FPJG01000006.1"/>
</dbReference>
<feature type="transmembrane region" description="Helical" evidence="6">
    <location>
        <begin position="321"/>
        <end position="347"/>
    </location>
</feature>
<evidence type="ECO:0000313" key="7">
    <source>
        <dbReference type="EMBL" id="SFW89348.1"/>
    </source>
</evidence>